<evidence type="ECO:0000313" key="1">
    <source>
        <dbReference type="Proteomes" id="UP000695022"/>
    </source>
</evidence>
<dbReference type="Pfam" id="PF15299">
    <property type="entry name" value="ALS2CR8"/>
    <property type="match status" value="1"/>
</dbReference>
<dbReference type="GeneID" id="106807016"/>
<dbReference type="InterPro" id="IPR029309">
    <property type="entry name" value="CaRF"/>
</dbReference>
<keyword evidence="1" id="KW-1185">Reference proteome</keyword>
<proteinExistence type="predicted"/>
<organism evidence="1 2">
    <name type="scientific">Priapulus caudatus</name>
    <name type="common">Priapulid worm</name>
    <dbReference type="NCBI Taxonomy" id="37621"/>
    <lineage>
        <taxon>Eukaryota</taxon>
        <taxon>Metazoa</taxon>
        <taxon>Ecdysozoa</taxon>
        <taxon>Scalidophora</taxon>
        <taxon>Priapulida</taxon>
        <taxon>Priapulimorpha</taxon>
        <taxon>Priapulimorphida</taxon>
        <taxon>Priapulidae</taxon>
        <taxon>Priapulus</taxon>
    </lineage>
</organism>
<gene>
    <name evidence="2" type="primary">LOC106807016</name>
</gene>
<sequence length="172" mass="19756">MTLFALPIFQHLPIEFFGHPFIIESSETKHCLHGSAKDNRGGRNADSCDGEHDYGMSYRRFQGTRQVLNIVNTNNGVEAQNKLFKYSYLPKSVDKSAYGIVVLLVESFLPDSYQKYCDMNLKQSSQYRRITNLPGHLHNHPRHFVKNCLKRRFAAGEFQDIQCVDISKGNLE</sequence>
<reference evidence="2" key="1">
    <citation type="submission" date="2025-08" db="UniProtKB">
        <authorList>
            <consortium name="RefSeq"/>
        </authorList>
    </citation>
    <scope>IDENTIFICATION</scope>
</reference>
<dbReference type="PANTHER" id="PTHR47456:SF4">
    <property type="entry name" value="SWIM-TYPE DOMAIN-CONTAINING PROTEIN"/>
    <property type="match status" value="1"/>
</dbReference>
<dbReference type="PANTHER" id="PTHR47456">
    <property type="entry name" value="PHD-TYPE DOMAIN-CONTAINING PROTEIN"/>
    <property type="match status" value="1"/>
</dbReference>
<dbReference type="Proteomes" id="UP000695022">
    <property type="component" value="Unplaced"/>
</dbReference>
<evidence type="ECO:0000313" key="2">
    <source>
        <dbReference type="RefSeq" id="XP_014664703.1"/>
    </source>
</evidence>
<dbReference type="RefSeq" id="XP_014664703.1">
    <property type="nucleotide sequence ID" value="XM_014809217.1"/>
</dbReference>
<accession>A0ABM1DXN2</accession>
<protein>
    <submittedName>
        <fullName evidence="2">Uncharacterized protein LOC106807016</fullName>
    </submittedName>
</protein>
<name>A0ABM1DXN2_PRICU</name>